<dbReference type="RefSeq" id="WP_261693720.1">
    <property type="nucleotide sequence ID" value="NZ_CP104694.1"/>
</dbReference>
<evidence type="ECO:0000313" key="3">
    <source>
        <dbReference type="Proteomes" id="UP001064632"/>
    </source>
</evidence>
<dbReference type="PANTHER" id="PTHR43737:SF1">
    <property type="entry name" value="DUF1501 DOMAIN-CONTAINING PROTEIN"/>
    <property type="match status" value="1"/>
</dbReference>
<gene>
    <name evidence="2" type="ORF">N4264_18570</name>
</gene>
<dbReference type="Proteomes" id="UP001064632">
    <property type="component" value="Chromosome"/>
</dbReference>
<accession>A0ABY6BC94</accession>
<evidence type="ECO:0000256" key="1">
    <source>
        <dbReference type="SAM" id="SignalP"/>
    </source>
</evidence>
<feature type="chain" id="PRO_5045661594" evidence="1">
    <location>
        <begin position="25"/>
        <end position="551"/>
    </location>
</feature>
<keyword evidence="3" id="KW-1185">Reference proteome</keyword>
<dbReference type="Pfam" id="PF08811">
    <property type="entry name" value="DUF1800"/>
    <property type="match status" value="1"/>
</dbReference>
<sequence>MPRQFLVGIAAVVCAAAFSATAQARTFFRSGFESPTDIPATDAQAARFLTQATFGPTTADIARVRTVGLSRWIDEQFNVPPTTARSYLEAVDAANGTSNGIGHTQRYDRWFHTAAYGQDQLRQRMAWALSQIFVISDQNGTLAGEPLYVAEYWDMLARDGFGYYRQLLENVTLNQSMGKYLSHFRNKKASATSEPDENYAREIMQLFSIGLIERDLDFSPILDGQNQPVPTYDQNVITQLAKLFTGLNYANATNINNGSNSLMPMTCITAEHDFTAKTVLGGVVLPANAPSCLADIRAGLDLIAAHSNVAPFISRQLIQRFVTSNPSPEYIERVAQVFLNNGDGEIGDLRAVLKAILLDSEARNNAPPANFGKLREPLLRLTAMWRAWNAQPPPTTQFGEINMGIPAFGNYDYGQKPLSAPTVFNFYEPDYQPPGPLAEAHLFAPEFQIINESTTYSISNSLARYSFESYVGMSSPPADRPLLNLTALAAIATPAAMVEDANQRMMYGAMSANMKTALTNMLTFMNGANNLEKARSLVQLIAMSPEYATQR</sequence>
<dbReference type="InterPro" id="IPR014917">
    <property type="entry name" value="DUF1800"/>
</dbReference>
<name>A0ABY6BC94_9GAMM</name>
<dbReference type="PANTHER" id="PTHR43737">
    <property type="entry name" value="BLL7424 PROTEIN"/>
    <property type="match status" value="1"/>
</dbReference>
<reference evidence="2" key="1">
    <citation type="submission" date="2022-09" db="EMBL/GenBank/DDBJ databases">
        <title>Tahibacter sp. nov., isolated from a fresh water.</title>
        <authorList>
            <person name="Baek J.H."/>
            <person name="Lee J.K."/>
            <person name="Kim J.M."/>
            <person name="Jeon C.O."/>
        </authorList>
    </citation>
    <scope>NUCLEOTIDE SEQUENCE</scope>
    <source>
        <strain evidence="2">W38</strain>
    </source>
</reference>
<protein>
    <submittedName>
        <fullName evidence="2">DUF1800 domain-containing protein</fullName>
    </submittedName>
</protein>
<proteinExistence type="predicted"/>
<dbReference type="EMBL" id="CP104694">
    <property type="protein sequence ID" value="UXI66740.1"/>
    <property type="molecule type" value="Genomic_DNA"/>
</dbReference>
<keyword evidence="1" id="KW-0732">Signal</keyword>
<organism evidence="2 3">
    <name type="scientific">Tahibacter amnicola</name>
    <dbReference type="NCBI Taxonomy" id="2976241"/>
    <lineage>
        <taxon>Bacteria</taxon>
        <taxon>Pseudomonadati</taxon>
        <taxon>Pseudomonadota</taxon>
        <taxon>Gammaproteobacteria</taxon>
        <taxon>Lysobacterales</taxon>
        <taxon>Rhodanobacteraceae</taxon>
        <taxon>Tahibacter</taxon>
    </lineage>
</organism>
<evidence type="ECO:0000313" key="2">
    <source>
        <dbReference type="EMBL" id="UXI66740.1"/>
    </source>
</evidence>
<feature type="signal peptide" evidence="1">
    <location>
        <begin position="1"/>
        <end position="24"/>
    </location>
</feature>